<keyword evidence="7" id="KW-0560">Oxidoreductase</keyword>
<dbReference type="GO" id="GO:0043546">
    <property type="term" value="F:molybdopterin cofactor binding"/>
    <property type="evidence" value="ECO:0007669"/>
    <property type="project" value="InterPro"/>
</dbReference>
<dbReference type="InterPro" id="IPR006656">
    <property type="entry name" value="Mopterin_OxRdtase"/>
</dbReference>
<evidence type="ECO:0000256" key="2">
    <source>
        <dbReference type="ARBA" id="ARBA00022723"/>
    </source>
</evidence>
<dbReference type="EC" id="1.7.99.4" evidence="7"/>
<feature type="compositionally biased region" description="Basic and acidic residues" evidence="5">
    <location>
        <begin position="33"/>
        <end position="48"/>
    </location>
</feature>
<comment type="caution">
    <text evidence="7">The sequence shown here is derived from an EMBL/GenBank/DDBJ whole genome shotgun (WGS) entry which is preliminary data.</text>
</comment>
<proteinExistence type="predicted"/>
<feature type="domain" description="4Fe-4S Mo/W bis-MGD-type" evidence="6">
    <location>
        <begin position="53"/>
        <end position="107"/>
    </location>
</feature>
<dbReference type="InterPro" id="IPR006963">
    <property type="entry name" value="Mopterin_OxRdtase_4Fe-4S_dom"/>
</dbReference>
<dbReference type="PANTHER" id="PTHR43105">
    <property type="entry name" value="RESPIRATORY NITRATE REDUCTASE"/>
    <property type="match status" value="1"/>
</dbReference>
<dbReference type="GO" id="GO:0009325">
    <property type="term" value="C:nitrate reductase complex"/>
    <property type="evidence" value="ECO:0007669"/>
    <property type="project" value="TreeGrafter"/>
</dbReference>
<protein>
    <submittedName>
        <fullName evidence="7">Assimilatory nitrate reductase catalytic subunit</fullName>
        <ecNumber evidence="7">1.7.99.4</ecNumber>
    </submittedName>
</protein>
<feature type="region of interest" description="Disordered" evidence="5">
    <location>
        <begin position="1"/>
        <end position="55"/>
    </location>
</feature>
<dbReference type="GO" id="GO:0016020">
    <property type="term" value="C:membrane"/>
    <property type="evidence" value="ECO:0007669"/>
    <property type="project" value="TreeGrafter"/>
</dbReference>
<dbReference type="SMART" id="SM00926">
    <property type="entry name" value="Molybdop_Fe4S4"/>
    <property type="match status" value="1"/>
</dbReference>
<evidence type="ECO:0000256" key="3">
    <source>
        <dbReference type="ARBA" id="ARBA00023004"/>
    </source>
</evidence>
<dbReference type="InterPro" id="IPR054894">
    <property type="entry name" value="Nitr_red_NasA"/>
</dbReference>
<reference evidence="7" key="1">
    <citation type="submission" date="2021-03" db="EMBL/GenBank/DDBJ databases">
        <title>Genomic Encyclopedia of Type Strains, Phase IV (KMG-IV): sequencing the most valuable type-strain genomes for metagenomic binning, comparative biology and taxonomic classification.</title>
        <authorList>
            <person name="Goeker M."/>
        </authorList>
    </citation>
    <scope>NUCLEOTIDE SEQUENCE</scope>
    <source>
        <strain evidence="7">DSM 23564</strain>
    </source>
</reference>
<dbReference type="Proteomes" id="UP000823588">
    <property type="component" value="Unassembled WGS sequence"/>
</dbReference>
<dbReference type="EMBL" id="JAGGKQ010000011">
    <property type="protein sequence ID" value="MBP1922759.1"/>
    <property type="molecule type" value="Genomic_DNA"/>
</dbReference>
<dbReference type="SUPFAM" id="SSF50692">
    <property type="entry name" value="ADC-like"/>
    <property type="match status" value="1"/>
</dbReference>
<gene>
    <name evidence="7" type="ORF">J2751_001773</name>
</gene>
<dbReference type="Pfam" id="PF00384">
    <property type="entry name" value="Molybdopterin"/>
    <property type="match status" value="1"/>
</dbReference>
<dbReference type="InterPro" id="IPR006657">
    <property type="entry name" value="MoPterin_dinucl-bd_dom"/>
</dbReference>
<keyword evidence="4" id="KW-0411">Iron-sulfur</keyword>
<feature type="region of interest" description="Disordered" evidence="5">
    <location>
        <begin position="731"/>
        <end position="754"/>
    </location>
</feature>
<organism evidence="7 8">
    <name type="scientific">Halorubrum alkaliphilum</name>
    <dbReference type="NCBI Taxonomy" id="261290"/>
    <lineage>
        <taxon>Archaea</taxon>
        <taxon>Methanobacteriati</taxon>
        <taxon>Methanobacteriota</taxon>
        <taxon>Stenosarchaea group</taxon>
        <taxon>Halobacteria</taxon>
        <taxon>Halobacteriales</taxon>
        <taxon>Haloferacaceae</taxon>
        <taxon>Halorubrum</taxon>
    </lineage>
</organism>
<dbReference type="Gene3D" id="2.20.25.90">
    <property type="entry name" value="ADC-like domains"/>
    <property type="match status" value="1"/>
</dbReference>
<evidence type="ECO:0000256" key="4">
    <source>
        <dbReference type="ARBA" id="ARBA00023014"/>
    </source>
</evidence>
<dbReference type="AlphaFoldDB" id="A0A8T4GGA7"/>
<accession>A0A8T4GGA7</accession>
<evidence type="ECO:0000256" key="1">
    <source>
        <dbReference type="ARBA" id="ARBA00022485"/>
    </source>
</evidence>
<feature type="compositionally biased region" description="Low complexity" evidence="5">
    <location>
        <begin position="22"/>
        <end position="32"/>
    </location>
</feature>
<dbReference type="GO" id="GO:0051539">
    <property type="term" value="F:4 iron, 4 sulfur cluster binding"/>
    <property type="evidence" value="ECO:0007669"/>
    <property type="project" value="UniProtKB-KW"/>
</dbReference>
<dbReference type="Pfam" id="PF04879">
    <property type="entry name" value="Molybdop_Fe4S4"/>
    <property type="match status" value="1"/>
</dbReference>
<dbReference type="Gene3D" id="3.40.228.10">
    <property type="entry name" value="Dimethylsulfoxide Reductase, domain 2"/>
    <property type="match status" value="1"/>
</dbReference>
<dbReference type="PANTHER" id="PTHR43105:SF11">
    <property type="entry name" value="PERIPLASMIC NITRATE REDUCTASE"/>
    <property type="match status" value="1"/>
</dbReference>
<name>A0A8T4GGA7_9EURY</name>
<dbReference type="Pfam" id="PF01568">
    <property type="entry name" value="Molydop_binding"/>
    <property type="match status" value="1"/>
</dbReference>
<dbReference type="Gene3D" id="3.40.50.740">
    <property type="match status" value="1"/>
</dbReference>
<dbReference type="NCBIfam" id="NF041323">
    <property type="entry name" value="Nitr_red_NasA_Halo"/>
    <property type="match status" value="1"/>
</dbReference>
<keyword evidence="8" id="KW-1185">Reference proteome</keyword>
<evidence type="ECO:0000259" key="6">
    <source>
        <dbReference type="SMART" id="SM00926"/>
    </source>
</evidence>
<evidence type="ECO:0000256" key="5">
    <source>
        <dbReference type="SAM" id="MobiDB-lite"/>
    </source>
</evidence>
<sequence>MIQKSTDGISRARTDHHGPTTSRNRGVVVRSGVEPRLRDGTVRRRDDGETPMTEWTPTTCMRCAVGCGHLQQGYANHYGLDTVRGDANHPVNRGLACQRGIDETADPDGEWLTRPLIREDGKLVATNWETAIGTVVSRMEDALAETRDGVAVLGSGQQTNEAAYALGKLARGGFGTRYYDANTTLCMASAVTAYYQAFGSDAPPPTYEDIPEARTHVIWGANPAVAHPVMYRWIADSAADDGELIVVDPVESETVDDADHHVQLDPGTDLAFARAVLTQVVDDGGVDREFVAEATEGFEATVASLPAVEDAAETAGVPVETVERVADAFADPTLLYWGMGVNQSVQGTATARALIDLCLATGNLSPGSGPFSLTGQANSMGTRVCSSKGTWPGQREFTDPDHRETVAEAWNVPVDRLPDDPGPGPVGIVDAIADGPPEVCWTVATNPVAGMPDGDRVREALDETFLVAQDAFRTETVELADVVLPAATWGESEGTATNMERRVSRVRAATETSPKIKQDLDAIVAIGAEIDPDAFPEPEVSPRAAFDELRELTAGTAADLSGISYDRLDAELAVRWPAPASDEEGGYRYVDDDGWEFATSSGRARFSTGVHGGLAEPTDDDYPLTLTTGRRADAYNTGVRSRGDGTDAPPLARIHPETTLEYIEAFDRGKTVVASRRGSATVAVNPDDGVPKGILWLPIHHPAVNVLTLPAVDPESDEPNFKQCAVDVRAPRPSNPLVHEGHQATDGEPAATDD</sequence>
<dbReference type="InterPro" id="IPR050123">
    <property type="entry name" value="Prok_molybdopt-oxidoreductase"/>
</dbReference>
<keyword evidence="3" id="KW-0408">Iron</keyword>
<dbReference type="InterPro" id="IPR009010">
    <property type="entry name" value="Asp_de-COase-like_dom_sf"/>
</dbReference>
<evidence type="ECO:0000313" key="7">
    <source>
        <dbReference type="EMBL" id="MBP1922759.1"/>
    </source>
</evidence>
<evidence type="ECO:0000313" key="8">
    <source>
        <dbReference type="Proteomes" id="UP000823588"/>
    </source>
</evidence>
<keyword evidence="2" id="KW-0479">Metal-binding</keyword>
<dbReference type="SUPFAM" id="SSF53706">
    <property type="entry name" value="Formate dehydrogenase/DMSO reductase, domains 1-3"/>
    <property type="match status" value="1"/>
</dbReference>
<keyword evidence="1" id="KW-0004">4Fe-4S</keyword>
<dbReference type="GO" id="GO:0008940">
    <property type="term" value="F:nitrate reductase activity"/>
    <property type="evidence" value="ECO:0007669"/>
    <property type="project" value="TreeGrafter"/>
</dbReference>
<dbReference type="Gene3D" id="2.40.40.20">
    <property type="match status" value="1"/>
</dbReference>
<dbReference type="GO" id="GO:0030151">
    <property type="term" value="F:molybdenum ion binding"/>
    <property type="evidence" value="ECO:0007669"/>
    <property type="project" value="TreeGrafter"/>
</dbReference>